<dbReference type="SMART" id="SM00594">
    <property type="entry name" value="UAS"/>
    <property type="match status" value="1"/>
</dbReference>
<dbReference type="CDD" id="cd14348">
    <property type="entry name" value="UBA_p47"/>
    <property type="match status" value="1"/>
</dbReference>
<feature type="compositionally biased region" description="Low complexity" evidence="1">
    <location>
        <begin position="75"/>
        <end position="84"/>
    </location>
</feature>
<feature type="region of interest" description="Disordered" evidence="1">
    <location>
        <begin position="35"/>
        <end position="228"/>
    </location>
</feature>
<evidence type="ECO:0000259" key="2">
    <source>
        <dbReference type="PROSITE" id="PS50033"/>
    </source>
</evidence>
<dbReference type="Gene3D" id="3.40.30.10">
    <property type="entry name" value="Glutaredoxin"/>
    <property type="match status" value="1"/>
</dbReference>
<dbReference type="Gene3D" id="3.10.20.90">
    <property type="entry name" value="Phosphatidylinositol 3-kinase Catalytic Subunit, Chain A, domain 1"/>
    <property type="match status" value="1"/>
</dbReference>
<accession>A0ABC9FPP5</accession>
<proteinExistence type="predicted"/>
<dbReference type="InterPro" id="IPR036249">
    <property type="entry name" value="Thioredoxin-like_sf"/>
</dbReference>
<dbReference type="PROSITE" id="PS50033">
    <property type="entry name" value="UBX"/>
    <property type="match status" value="1"/>
</dbReference>
<feature type="domain" description="UBX" evidence="2">
    <location>
        <begin position="433"/>
        <end position="513"/>
    </location>
</feature>
<feature type="compositionally biased region" description="Basic and acidic residues" evidence="1">
    <location>
        <begin position="403"/>
        <end position="415"/>
    </location>
</feature>
<feature type="compositionally biased region" description="Polar residues" evidence="1">
    <location>
        <begin position="179"/>
        <end position="193"/>
    </location>
</feature>
<dbReference type="Pfam" id="PF14555">
    <property type="entry name" value="UBA_4"/>
    <property type="match status" value="1"/>
</dbReference>
<feature type="compositionally biased region" description="Low complexity" evidence="1">
    <location>
        <begin position="393"/>
        <end position="402"/>
    </location>
</feature>
<dbReference type="SUPFAM" id="SSF54236">
    <property type="entry name" value="Ubiquitin-like"/>
    <property type="match status" value="1"/>
</dbReference>
<dbReference type="Proteomes" id="UP001497457">
    <property type="component" value="Chromosome 7b"/>
</dbReference>
<dbReference type="InterPro" id="IPR006577">
    <property type="entry name" value="UAS"/>
</dbReference>
<dbReference type="InterPro" id="IPR029071">
    <property type="entry name" value="Ubiquitin-like_domsf"/>
</dbReference>
<feature type="compositionally biased region" description="Gly residues" evidence="1">
    <location>
        <begin position="92"/>
        <end position="104"/>
    </location>
</feature>
<reference evidence="3" key="1">
    <citation type="submission" date="2024-10" db="EMBL/GenBank/DDBJ databases">
        <authorList>
            <person name="Ryan C."/>
        </authorList>
    </citation>
    <scope>NUCLEOTIDE SEQUENCE [LARGE SCALE GENOMIC DNA]</scope>
</reference>
<dbReference type="AlphaFoldDB" id="A0ABC9FPP5"/>
<sequence length="515" mass="54507">MADESLAAFMDVTGCAYDEAFHRLASCGGDLGEAVNGFFNADAGTSSGSRRRSPPPSSKQVIISSSDDSDPDYDGAAAARAPVPARHRRARGGAGTKGGGGGAHGHGRSPPSGSSPKVSRWDSETPARGRRGKRKKRRRRVDMFASSSDEEEEKVEAAKKSRRRLNPKDSSDEEEKAQPVTTRSTTRRPNSALTAGGEKKKSEDVFTFGSDGDMDMADAPPPPPESAAAARDALFRAPRGLAYRCGSLHGAKAEAARRRRWLLVNVQGLDLASVAQNRDVWGSDLVACCVRDHFVLWQADAGDVDGGGVVGEEEMEARKVLGYYKVPLDKIPVVVVVDPVTGEAVDRLHGTDPNDFLVSVGPYTDKRPEFPVLGAAKKSVASAAAALQSIQKPPAAATTAPASRKEEAPAARKPAEKLDAAAAAPAIGQELAPGEKVCKMRVRMPDGRVVAQEFGSQRAVAALFAYCRSELGVVGKGKPLRLMYFVGASREQIGDESASFESLGLHMSTVCVQLG</sequence>
<dbReference type="SUPFAM" id="SSF52833">
    <property type="entry name" value="Thioredoxin-like"/>
    <property type="match status" value="1"/>
</dbReference>
<feature type="compositionally biased region" description="Basic residues" evidence="1">
    <location>
        <begin position="128"/>
        <end position="140"/>
    </location>
</feature>
<evidence type="ECO:0000256" key="1">
    <source>
        <dbReference type="SAM" id="MobiDB-lite"/>
    </source>
</evidence>
<evidence type="ECO:0000313" key="4">
    <source>
        <dbReference type="Proteomes" id="UP001497457"/>
    </source>
</evidence>
<evidence type="ECO:0000313" key="3">
    <source>
        <dbReference type="EMBL" id="CAL5079815.1"/>
    </source>
</evidence>
<dbReference type="EMBL" id="OZ075117">
    <property type="protein sequence ID" value="CAL5079815.1"/>
    <property type="molecule type" value="Genomic_DNA"/>
</dbReference>
<name>A0ABC9FPP5_9POAL</name>
<dbReference type="Pfam" id="PF13899">
    <property type="entry name" value="Thioredoxin_7"/>
    <property type="match status" value="1"/>
</dbReference>
<dbReference type="Pfam" id="PF00789">
    <property type="entry name" value="UBX"/>
    <property type="match status" value="1"/>
</dbReference>
<dbReference type="InterPro" id="IPR001012">
    <property type="entry name" value="UBX_dom"/>
</dbReference>
<dbReference type="InterPro" id="IPR050730">
    <property type="entry name" value="UBX_domain-protein"/>
</dbReference>
<organism evidence="3 4">
    <name type="scientific">Urochloa decumbens</name>
    <dbReference type="NCBI Taxonomy" id="240449"/>
    <lineage>
        <taxon>Eukaryota</taxon>
        <taxon>Viridiplantae</taxon>
        <taxon>Streptophyta</taxon>
        <taxon>Embryophyta</taxon>
        <taxon>Tracheophyta</taxon>
        <taxon>Spermatophyta</taxon>
        <taxon>Magnoliopsida</taxon>
        <taxon>Liliopsida</taxon>
        <taxon>Poales</taxon>
        <taxon>Poaceae</taxon>
        <taxon>PACMAD clade</taxon>
        <taxon>Panicoideae</taxon>
        <taxon>Panicodae</taxon>
        <taxon>Paniceae</taxon>
        <taxon>Melinidinae</taxon>
        <taxon>Urochloa</taxon>
    </lineage>
</organism>
<feature type="compositionally biased region" description="Low complexity" evidence="1">
    <location>
        <begin position="108"/>
        <end position="118"/>
    </location>
</feature>
<feature type="region of interest" description="Disordered" evidence="1">
    <location>
        <begin position="392"/>
        <end position="415"/>
    </location>
</feature>
<protein>
    <recommendedName>
        <fullName evidence="2">UBX domain-containing protein</fullName>
    </recommendedName>
</protein>
<gene>
    <name evidence="3" type="ORF">URODEC1_LOCUS107790</name>
</gene>
<keyword evidence="4" id="KW-1185">Reference proteome</keyword>
<dbReference type="PANTHER" id="PTHR23322">
    <property type="entry name" value="FAS-ASSOCIATED PROTEIN"/>
    <property type="match status" value="1"/>
</dbReference>
<dbReference type="PANTHER" id="PTHR23322:SF70">
    <property type="entry name" value="UBX DOMAIN-CONTAINING PROTEIN"/>
    <property type="match status" value="1"/>
</dbReference>